<feature type="compositionally biased region" description="Basic and acidic residues" evidence="2">
    <location>
        <begin position="530"/>
        <end position="543"/>
    </location>
</feature>
<dbReference type="Proteomes" id="UP001566132">
    <property type="component" value="Unassembled WGS sequence"/>
</dbReference>
<feature type="repeat" description="HEAT" evidence="1">
    <location>
        <begin position="380"/>
        <end position="415"/>
    </location>
</feature>
<reference evidence="3 4" key="1">
    <citation type="submission" date="2024-05" db="EMBL/GenBank/DDBJ databases">
        <title>Genetic variation in Jamaican populations of the coffee berry borer (Hypothenemus hampei).</title>
        <authorList>
            <person name="Errbii M."/>
            <person name="Myrie A."/>
        </authorList>
    </citation>
    <scope>NUCLEOTIDE SEQUENCE [LARGE SCALE GENOMIC DNA]</scope>
    <source>
        <strain evidence="3">JA-Hopewell-2020-01-JO</strain>
        <tissue evidence="3">Whole body</tissue>
    </source>
</reference>
<gene>
    <name evidence="3" type="ORF">ABEB36_005437</name>
</gene>
<dbReference type="EMBL" id="JBDJPC010000004">
    <property type="protein sequence ID" value="KAL1505999.1"/>
    <property type="molecule type" value="Genomic_DNA"/>
</dbReference>
<dbReference type="InterPro" id="IPR051177">
    <property type="entry name" value="CIK-Related_Protein"/>
</dbReference>
<comment type="caution">
    <text evidence="3">The sequence shown here is derived from an EMBL/GenBank/DDBJ whole genome shotgun (WGS) entry which is preliminary data.</text>
</comment>
<feature type="region of interest" description="Disordered" evidence="2">
    <location>
        <begin position="521"/>
        <end position="550"/>
    </location>
</feature>
<feature type="compositionally biased region" description="Basic and acidic residues" evidence="2">
    <location>
        <begin position="606"/>
        <end position="615"/>
    </location>
</feature>
<dbReference type="PANTHER" id="PTHR12984:SF15">
    <property type="entry name" value="PROTEIN-ASSOCIATING WITH THE CARBOXYL-TERMINAL DOMAIN OF EZRIN"/>
    <property type="match status" value="1"/>
</dbReference>
<protein>
    <recommendedName>
        <fullName evidence="5">Protein-associating with the carboxyl-terminal domain of ezrin</fullName>
    </recommendedName>
</protein>
<dbReference type="InterPro" id="IPR011989">
    <property type="entry name" value="ARM-like"/>
</dbReference>
<proteinExistence type="predicted"/>
<evidence type="ECO:0000256" key="1">
    <source>
        <dbReference type="PROSITE-ProRule" id="PRU00103"/>
    </source>
</evidence>
<dbReference type="InterPro" id="IPR016024">
    <property type="entry name" value="ARM-type_fold"/>
</dbReference>
<dbReference type="SUPFAM" id="SSF48371">
    <property type="entry name" value="ARM repeat"/>
    <property type="match status" value="1"/>
</dbReference>
<sequence length="621" mass="71524">MGNDHSQIPGLEIDERVVEVSDFWSQQSATVQDGEHVTKLSLFSSDLFFNDPFWVPQTPLKKFSKNLMIYRHPSIVRYVSSWQKACKFYLAVEEVIPLSHIIAHMSTMEICLGLYSILKALCFLHETAHSSHNNLCLASIFVTKDSSWKLGGMEYLCPYKTLTAEYLQKSKNYRYNKAVDTNEDKNLLHSNERMDFVDVFAFCTLVGELIKSKHDNEVPYLASFKAFCTQAVQEPRIVQRPRLRNLLEHDFFNHTFIKIYSFLIELPLKSDNEKTEFFAGLKEELQILDEKLVVSQLGRLLVSRMVLLNKIARNCLLPYVMIPKKDGNDALFSEELFKLHIAPKLLNVFRVRDAEIRILLLKYFPHFMHCFSQNELQCHILPELLVAIKDTNNDLVSATLHTLAELVPILGADIVIGGKRAKLFNDGKPKNHHSFSSKKSITIHQNVQKAEDLPLQLENVLIHTSELENSNSDLPERPRPDGEEGETSTDEVEQSGEEDAIDDNDNWEDWDNEQMSQADINNQDIQDSQTSEKSKSPINEKDGLSSSNYRSKKILDITELDIKNQTKRHMEQNEIDFFEDMEPVIKKENKFLINQKDYAFSSKLSAKNEDEHGDGWGDEWD</sequence>
<feature type="region of interest" description="Disordered" evidence="2">
    <location>
        <begin position="602"/>
        <end position="621"/>
    </location>
</feature>
<dbReference type="Gene3D" id="1.10.510.10">
    <property type="entry name" value="Transferase(Phosphotransferase) domain 1"/>
    <property type="match status" value="1"/>
</dbReference>
<dbReference type="PANTHER" id="PTHR12984">
    <property type="entry name" value="SCY1-RELATED S/T PROTEIN KINASE-LIKE"/>
    <property type="match status" value="1"/>
</dbReference>
<organism evidence="3 4">
    <name type="scientific">Hypothenemus hampei</name>
    <name type="common">Coffee berry borer</name>
    <dbReference type="NCBI Taxonomy" id="57062"/>
    <lineage>
        <taxon>Eukaryota</taxon>
        <taxon>Metazoa</taxon>
        <taxon>Ecdysozoa</taxon>
        <taxon>Arthropoda</taxon>
        <taxon>Hexapoda</taxon>
        <taxon>Insecta</taxon>
        <taxon>Pterygota</taxon>
        <taxon>Neoptera</taxon>
        <taxon>Endopterygota</taxon>
        <taxon>Coleoptera</taxon>
        <taxon>Polyphaga</taxon>
        <taxon>Cucujiformia</taxon>
        <taxon>Curculionidae</taxon>
        <taxon>Scolytinae</taxon>
        <taxon>Hypothenemus</taxon>
    </lineage>
</organism>
<dbReference type="AlphaFoldDB" id="A0ABD1EZB2"/>
<dbReference type="InterPro" id="IPR011009">
    <property type="entry name" value="Kinase-like_dom_sf"/>
</dbReference>
<evidence type="ECO:0000256" key="2">
    <source>
        <dbReference type="SAM" id="MobiDB-lite"/>
    </source>
</evidence>
<keyword evidence="4" id="KW-1185">Reference proteome</keyword>
<evidence type="ECO:0000313" key="3">
    <source>
        <dbReference type="EMBL" id="KAL1505999.1"/>
    </source>
</evidence>
<evidence type="ECO:0000313" key="4">
    <source>
        <dbReference type="Proteomes" id="UP001566132"/>
    </source>
</evidence>
<name>A0ABD1EZB2_HYPHA</name>
<accession>A0ABD1EZB2</accession>
<dbReference type="SUPFAM" id="SSF56112">
    <property type="entry name" value="Protein kinase-like (PK-like)"/>
    <property type="match status" value="1"/>
</dbReference>
<dbReference type="InterPro" id="IPR021133">
    <property type="entry name" value="HEAT_type_2"/>
</dbReference>
<dbReference type="Gene3D" id="1.25.10.10">
    <property type="entry name" value="Leucine-rich Repeat Variant"/>
    <property type="match status" value="1"/>
</dbReference>
<evidence type="ECO:0008006" key="5">
    <source>
        <dbReference type="Google" id="ProtNLM"/>
    </source>
</evidence>
<feature type="region of interest" description="Disordered" evidence="2">
    <location>
        <begin position="465"/>
        <end position="509"/>
    </location>
</feature>
<feature type="compositionally biased region" description="Acidic residues" evidence="2">
    <location>
        <begin position="483"/>
        <end position="509"/>
    </location>
</feature>
<dbReference type="PROSITE" id="PS50077">
    <property type="entry name" value="HEAT_REPEAT"/>
    <property type="match status" value="1"/>
</dbReference>